<dbReference type="InterPro" id="IPR006176">
    <property type="entry name" value="3-OHacyl-CoA_DH_NAD-bd"/>
</dbReference>
<dbReference type="Proteomes" id="UP000481876">
    <property type="component" value="Unassembled WGS sequence"/>
</dbReference>
<keyword evidence="3" id="KW-1133">Transmembrane helix</keyword>
<protein>
    <submittedName>
        <fullName evidence="6">3-hydroxyacyl-CoA dehydrogenase</fullName>
    </submittedName>
</protein>
<dbReference type="Pfam" id="PF00725">
    <property type="entry name" value="3HCDH"/>
    <property type="match status" value="1"/>
</dbReference>
<dbReference type="InterPro" id="IPR008927">
    <property type="entry name" value="6-PGluconate_DH-like_C_sf"/>
</dbReference>
<evidence type="ECO:0000259" key="4">
    <source>
        <dbReference type="Pfam" id="PF00725"/>
    </source>
</evidence>
<gene>
    <name evidence="6" type="ORF">F9L04_20045</name>
</gene>
<sequence>MQTDHALGTIAVVGCGLIGASWAALFLAHGYRVTAWDPSEESRHTFRDRIALPLSQLHELDNSLKGSTDSLNVFDTLADAVRQADFVQENAPEKTPLKRALYAEIIQSAPEHAIISSSTSSLTWSDLSAELPDKGRLITAHPFNPPHLMPLVELFAANPAIGKIAEDFYASLARDVVILKKDAVGHIANRLSSALWREAVNIVAEGIADVSAVDRALVSGPGLRWSVVGSHMAYHLGGGEGGIRHYLQHLGPSQESRWKTLGNPKLTQEVCQLLIEGVLAEANGKSIAELEAARDAGLLSILKTKGNTDV</sequence>
<comment type="caution">
    <text evidence="6">The sequence shown here is derived from an EMBL/GenBank/DDBJ whole genome shotgun (WGS) entry which is preliminary data.</text>
</comment>
<dbReference type="GO" id="GO:0016616">
    <property type="term" value="F:oxidoreductase activity, acting on the CH-OH group of donors, NAD or NADP as acceptor"/>
    <property type="evidence" value="ECO:0007669"/>
    <property type="project" value="InterPro"/>
</dbReference>
<dbReference type="GO" id="GO:0006631">
    <property type="term" value="P:fatty acid metabolic process"/>
    <property type="evidence" value="ECO:0007669"/>
    <property type="project" value="InterPro"/>
</dbReference>
<dbReference type="Gene3D" id="3.40.50.720">
    <property type="entry name" value="NAD(P)-binding Rossmann-like Domain"/>
    <property type="match status" value="1"/>
</dbReference>
<evidence type="ECO:0000313" key="7">
    <source>
        <dbReference type="Proteomes" id="UP000481876"/>
    </source>
</evidence>
<dbReference type="SUPFAM" id="SSF48179">
    <property type="entry name" value="6-phosphogluconate dehydrogenase C-terminal domain-like"/>
    <property type="match status" value="1"/>
</dbReference>
<feature type="transmembrane region" description="Helical" evidence="3">
    <location>
        <begin position="6"/>
        <end position="28"/>
    </location>
</feature>
<keyword evidence="1" id="KW-0560">Oxidoreductase</keyword>
<dbReference type="InterPro" id="IPR022694">
    <property type="entry name" value="3-OHacyl-CoA_DH"/>
</dbReference>
<dbReference type="RefSeq" id="WP_151664096.1">
    <property type="nucleotide sequence ID" value="NZ_WBWS01000024.1"/>
</dbReference>
<dbReference type="InterPro" id="IPR006108">
    <property type="entry name" value="3HC_DH_C"/>
</dbReference>
<dbReference type="PIRSF" id="PIRSF000105">
    <property type="entry name" value="HCDH"/>
    <property type="match status" value="1"/>
</dbReference>
<dbReference type="SUPFAM" id="SSF51735">
    <property type="entry name" value="NAD(P)-binding Rossmann-fold domains"/>
    <property type="match status" value="1"/>
</dbReference>
<feature type="domain" description="3-hydroxyacyl-CoA dehydrogenase C-terminal" evidence="4">
    <location>
        <begin position="185"/>
        <end position="253"/>
    </location>
</feature>
<evidence type="ECO:0000259" key="5">
    <source>
        <dbReference type="Pfam" id="PF02737"/>
    </source>
</evidence>
<evidence type="ECO:0000313" key="6">
    <source>
        <dbReference type="EMBL" id="KAB2764278.1"/>
    </source>
</evidence>
<feature type="domain" description="3-hydroxyacyl-CoA dehydrogenase NAD binding" evidence="5">
    <location>
        <begin position="9"/>
        <end position="175"/>
    </location>
</feature>
<dbReference type="GO" id="GO:0070403">
    <property type="term" value="F:NAD+ binding"/>
    <property type="evidence" value="ECO:0007669"/>
    <property type="project" value="InterPro"/>
</dbReference>
<evidence type="ECO:0000256" key="2">
    <source>
        <dbReference type="PIRSR" id="PIRSR000105-1"/>
    </source>
</evidence>
<reference evidence="6 7" key="1">
    <citation type="submission" date="2019-09" db="EMBL/GenBank/DDBJ databases">
        <title>Taxonomic organization of the family Brucellaceae based on a phylogenomic approach.</title>
        <authorList>
            <person name="Leclercq S."/>
            <person name="Cloeckaert A."/>
            <person name="Zygmunt M.S."/>
        </authorList>
    </citation>
    <scope>NUCLEOTIDE SEQUENCE [LARGE SCALE GENOMIC DNA]</scope>
    <source>
        <strain evidence="6 7">LMG 3313</strain>
    </source>
</reference>
<proteinExistence type="predicted"/>
<dbReference type="EMBL" id="WBWS01000024">
    <property type="protein sequence ID" value="KAB2764278.1"/>
    <property type="molecule type" value="Genomic_DNA"/>
</dbReference>
<evidence type="ECO:0000256" key="1">
    <source>
        <dbReference type="ARBA" id="ARBA00023002"/>
    </source>
</evidence>
<dbReference type="PANTHER" id="PTHR48075:SF5">
    <property type="entry name" value="3-HYDROXYBUTYRYL-COA DEHYDROGENASE"/>
    <property type="match status" value="1"/>
</dbReference>
<dbReference type="AlphaFoldDB" id="A0A6L3Z159"/>
<evidence type="ECO:0000256" key="3">
    <source>
        <dbReference type="SAM" id="Phobius"/>
    </source>
</evidence>
<accession>A0A6L3Z159</accession>
<dbReference type="InterPro" id="IPR013328">
    <property type="entry name" value="6PGD_dom2"/>
</dbReference>
<keyword evidence="3" id="KW-0472">Membrane</keyword>
<dbReference type="InterPro" id="IPR036291">
    <property type="entry name" value="NAD(P)-bd_dom_sf"/>
</dbReference>
<dbReference type="Gene3D" id="1.10.1040.10">
    <property type="entry name" value="N-(1-d-carboxylethyl)-l-norvaline Dehydrogenase, domain 2"/>
    <property type="match status" value="1"/>
</dbReference>
<dbReference type="Pfam" id="PF02737">
    <property type="entry name" value="3HCDH_N"/>
    <property type="match status" value="1"/>
</dbReference>
<name>A0A6L3Z159_BRUAN</name>
<feature type="site" description="Important for catalytic activity" evidence="2">
    <location>
        <position position="141"/>
    </location>
</feature>
<organism evidence="6 7">
    <name type="scientific">Brucella anthropi</name>
    <name type="common">Ochrobactrum anthropi</name>
    <dbReference type="NCBI Taxonomy" id="529"/>
    <lineage>
        <taxon>Bacteria</taxon>
        <taxon>Pseudomonadati</taxon>
        <taxon>Pseudomonadota</taxon>
        <taxon>Alphaproteobacteria</taxon>
        <taxon>Hyphomicrobiales</taxon>
        <taxon>Brucellaceae</taxon>
        <taxon>Brucella/Ochrobactrum group</taxon>
        <taxon>Brucella</taxon>
    </lineage>
</organism>
<dbReference type="PANTHER" id="PTHR48075">
    <property type="entry name" value="3-HYDROXYACYL-COA DEHYDROGENASE FAMILY PROTEIN"/>
    <property type="match status" value="1"/>
</dbReference>
<keyword evidence="3" id="KW-0812">Transmembrane</keyword>